<dbReference type="Proteomes" id="UP000253647">
    <property type="component" value="Unassembled WGS sequence"/>
</dbReference>
<dbReference type="GO" id="GO:0016787">
    <property type="term" value="F:hydrolase activity"/>
    <property type="evidence" value="ECO:0007669"/>
    <property type="project" value="UniProtKB-KW"/>
</dbReference>
<dbReference type="NCBIfam" id="TIGR01493">
    <property type="entry name" value="HAD-SF-IA-v2"/>
    <property type="match status" value="1"/>
</dbReference>
<name>A0A368XPW2_MARNT</name>
<dbReference type="SUPFAM" id="SSF56784">
    <property type="entry name" value="HAD-like"/>
    <property type="match status" value="1"/>
</dbReference>
<evidence type="ECO:0000313" key="2">
    <source>
        <dbReference type="EMBL" id="RCW70052.1"/>
    </source>
</evidence>
<organism evidence="2 3">
    <name type="scientific">Marinobacter nauticus</name>
    <name type="common">Marinobacter hydrocarbonoclasticus</name>
    <name type="synonym">Marinobacter aquaeolei</name>
    <dbReference type="NCBI Taxonomy" id="2743"/>
    <lineage>
        <taxon>Bacteria</taxon>
        <taxon>Pseudomonadati</taxon>
        <taxon>Pseudomonadota</taxon>
        <taxon>Gammaproteobacteria</taxon>
        <taxon>Pseudomonadales</taxon>
        <taxon>Marinobacteraceae</taxon>
        <taxon>Marinobacter</taxon>
    </lineage>
</organism>
<dbReference type="EMBL" id="QPJI01000005">
    <property type="protein sequence ID" value="RCW70052.1"/>
    <property type="molecule type" value="Genomic_DNA"/>
</dbReference>
<dbReference type="RefSeq" id="WP_014420123.1">
    <property type="nucleotide sequence ID" value="NZ_CALIOX010000009.1"/>
</dbReference>
<accession>A0A368XPW2</accession>
<dbReference type="InterPro" id="IPR006439">
    <property type="entry name" value="HAD-SF_hydro_IA"/>
</dbReference>
<dbReference type="InterPro" id="IPR036412">
    <property type="entry name" value="HAD-like_sf"/>
</dbReference>
<dbReference type="InterPro" id="IPR051540">
    <property type="entry name" value="S-2-haloacid_dehalogenase"/>
</dbReference>
<sequence>MCKRKPVLVFDVIETIFSLNALTRALSAEGLPTHTKDLFFAQLLRDAFASSATDCYVPFVDMARGTLEVLLHTVGGVNETKHADTIIDRILPVFGQLDAHPDVEDALGLAKERGVDVLFFTNGSEQNTRSLIARNGLINLVDHVVSIDTFRRWKPARSAYESAISQVDGAPEQSAMIAAHAWDTSGARNAGLLTGWIQRQDALFHPAMPAPCIQSNSLVTLVDQLSGHLLAAK</sequence>
<dbReference type="InterPro" id="IPR023214">
    <property type="entry name" value="HAD_sf"/>
</dbReference>
<proteinExistence type="predicted"/>
<dbReference type="AlphaFoldDB" id="A0A368XPW2"/>
<gene>
    <name evidence="2" type="ORF">DET61_105214</name>
</gene>
<dbReference type="GeneID" id="31819672"/>
<dbReference type="SFLD" id="SFLDS00003">
    <property type="entry name" value="Haloacid_Dehalogenase"/>
    <property type="match status" value="1"/>
</dbReference>
<dbReference type="Gene3D" id="1.10.150.240">
    <property type="entry name" value="Putative phosphatase, domain 2"/>
    <property type="match status" value="1"/>
</dbReference>
<evidence type="ECO:0000256" key="1">
    <source>
        <dbReference type="ARBA" id="ARBA00022801"/>
    </source>
</evidence>
<keyword evidence="1" id="KW-0378">Hydrolase</keyword>
<dbReference type="SFLD" id="SFLDG01129">
    <property type="entry name" value="C1.5:_HAD__Beta-PGM__Phosphata"/>
    <property type="match status" value="1"/>
</dbReference>
<evidence type="ECO:0000313" key="3">
    <source>
        <dbReference type="Proteomes" id="UP000253647"/>
    </source>
</evidence>
<dbReference type="PANTHER" id="PTHR43316">
    <property type="entry name" value="HYDROLASE, HALOACID DELAHOGENASE-RELATED"/>
    <property type="match status" value="1"/>
</dbReference>
<dbReference type="Pfam" id="PF00702">
    <property type="entry name" value="Hydrolase"/>
    <property type="match status" value="1"/>
</dbReference>
<dbReference type="PRINTS" id="PR00413">
    <property type="entry name" value="HADHALOGNASE"/>
</dbReference>
<protein>
    <submittedName>
        <fullName evidence="2">2-haloacid dehalogenase</fullName>
    </submittedName>
</protein>
<dbReference type="InterPro" id="IPR023198">
    <property type="entry name" value="PGP-like_dom2"/>
</dbReference>
<reference evidence="2 3" key="1">
    <citation type="submission" date="2018-07" db="EMBL/GenBank/DDBJ databases">
        <title>Freshwater and sediment microbial communities from various areas in North America, analyzing microbe dynamics in response to fracking.</title>
        <authorList>
            <person name="Lamendella R."/>
        </authorList>
    </citation>
    <scope>NUCLEOTIDE SEQUENCE [LARGE SCALE GENOMIC DNA]</scope>
    <source>
        <strain evidence="2 3">105B</strain>
    </source>
</reference>
<dbReference type="PANTHER" id="PTHR43316:SF3">
    <property type="entry name" value="HALOACID DEHALOGENASE, TYPE II (AFU_ORTHOLOGUE AFUA_2G07750)-RELATED"/>
    <property type="match status" value="1"/>
</dbReference>
<dbReference type="Gene3D" id="3.40.50.1000">
    <property type="entry name" value="HAD superfamily/HAD-like"/>
    <property type="match status" value="1"/>
</dbReference>
<comment type="caution">
    <text evidence="2">The sequence shown here is derived from an EMBL/GenBank/DDBJ whole genome shotgun (WGS) entry which is preliminary data.</text>
</comment>